<dbReference type="STRING" id="1798550.A2927_00845"/>
<evidence type="ECO:0000313" key="3">
    <source>
        <dbReference type="Proteomes" id="UP000178849"/>
    </source>
</evidence>
<organism evidence="2 3">
    <name type="scientific">Candidatus Komeilibacteria bacterium RIFCSPLOWO2_01_FULL_45_10</name>
    <dbReference type="NCBI Taxonomy" id="1798550"/>
    <lineage>
        <taxon>Bacteria</taxon>
        <taxon>Candidatus Komeiliibacteriota</taxon>
    </lineage>
</organism>
<feature type="transmembrane region" description="Helical" evidence="1">
    <location>
        <begin position="7"/>
        <end position="28"/>
    </location>
</feature>
<keyword evidence="1" id="KW-0812">Transmembrane</keyword>
<name>A0A1G2BK24_9BACT</name>
<protein>
    <submittedName>
        <fullName evidence="2">Uncharacterized protein</fullName>
    </submittedName>
</protein>
<accession>A0A1G2BK24</accession>
<dbReference type="Proteomes" id="UP000178849">
    <property type="component" value="Unassembled WGS sequence"/>
</dbReference>
<proteinExistence type="predicted"/>
<dbReference type="EMBL" id="MHKL01000014">
    <property type="protein sequence ID" value="OGY89534.1"/>
    <property type="molecule type" value="Genomic_DNA"/>
</dbReference>
<keyword evidence="1" id="KW-0472">Membrane</keyword>
<evidence type="ECO:0000313" key="2">
    <source>
        <dbReference type="EMBL" id="OGY89534.1"/>
    </source>
</evidence>
<sequence>MEGIVYSLLSLGILLVVIYPLLAFLQPYLNDFFKEYSVSLIGLVNQNFLQVFGTQLLVAAVITVLSSYLAVRRYIKV</sequence>
<evidence type="ECO:0000256" key="1">
    <source>
        <dbReference type="SAM" id="Phobius"/>
    </source>
</evidence>
<gene>
    <name evidence="2" type="ORF">A2927_00845</name>
</gene>
<dbReference type="AlphaFoldDB" id="A0A1G2BK24"/>
<reference evidence="2 3" key="1">
    <citation type="journal article" date="2016" name="Nat. Commun.">
        <title>Thousands of microbial genomes shed light on interconnected biogeochemical processes in an aquifer system.</title>
        <authorList>
            <person name="Anantharaman K."/>
            <person name="Brown C.T."/>
            <person name="Hug L.A."/>
            <person name="Sharon I."/>
            <person name="Castelle C.J."/>
            <person name="Probst A.J."/>
            <person name="Thomas B.C."/>
            <person name="Singh A."/>
            <person name="Wilkins M.J."/>
            <person name="Karaoz U."/>
            <person name="Brodie E.L."/>
            <person name="Williams K.H."/>
            <person name="Hubbard S.S."/>
            <person name="Banfield J.F."/>
        </authorList>
    </citation>
    <scope>NUCLEOTIDE SEQUENCE [LARGE SCALE GENOMIC DNA]</scope>
</reference>
<comment type="caution">
    <text evidence="2">The sequence shown here is derived from an EMBL/GenBank/DDBJ whole genome shotgun (WGS) entry which is preliminary data.</text>
</comment>
<keyword evidence="1" id="KW-1133">Transmembrane helix</keyword>
<feature type="transmembrane region" description="Helical" evidence="1">
    <location>
        <begin position="48"/>
        <end position="71"/>
    </location>
</feature>